<keyword evidence="9" id="KW-1185">Reference proteome</keyword>
<protein>
    <recommendedName>
        <fullName evidence="3 7">Nuclear nucleic acid-binding protein C1D</fullName>
    </recommendedName>
</protein>
<dbReference type="EMBL" id="JAVRBK010000001">
    <property type="protein sequence ID" value="KAK5650101.1"/>
    <property type="molecule type" value="Genomic_DNA"/>
</dbReference>
<dbReference type="GO" id="GO:0010468">
    <property type="term" value="P:regulation of gene expression"/>
    <property type="evidence" value="ECO:0007669"/>
    <property type="project" value="TreeGrafter"/>
</dbReference>
<comment type="function">
    <text evidence="7">Plays a role in the recruitment of the exosome to pre-rRNA to mediate the 3'-5' end processing of the 5.8S rRNA.</text>
</comment>
<keyword evidence="7" id="KW-0238">DNA-binding</keyword>
<comment type="caution">
    <text evidence="8">The sequence shown here is derived from an EMBL/GenBank/DDBJ whole genome shotgun (WGS) entry which is preliminary data.</text>
</comment>
<accession>A0AAN7VU32</accession>
<sequence>MDFGDLINDTVIQEKLQHFHNNVDKIEELLKVTLDKEGYDKLETQDKVNYDLFMAYALNTLYWLYLRSKGIVPNNDLKNQLNRIKQYMAKAKEAHDRNTIRPTLNQAVAKRFIKHGISATSQHGPSPKKVKM</sequence>
<evidence type="ECO:0000256" key="2">
    <source>
        <dbReference type="ARBA" id="ARBA00009154"/>
    </source>
</evidence>
<dbReference type="Proteomes" id="UP001329430">
    <property type="component" value="Chromosome 1"/>
</dbReference>
<comment type="subcellular location">
    <subcellularLocation>
        <location evidence="7">Cytoplasm</location>
    </subcellularLocation>
    <subcellularLocation>
        <location evidence="7">Nucleus</location>
        <location evidence="7">Nucleolus</location>
    </subcellularLocation>
    <subcellularLocation>
        <location evidence="1 7">Nucleus</location>
    </subcellularLocation>
</comment>
<dbReference type="GO" id="GO:0005737">
    <property type="term" value="C:cytoplasm"/>
    <property type="evidence" value="ECO:0007669"/>
    <property type="project" value="UniProtKB-SubCell"/>
</dbReference>
<evidence type="ECO:0000256" key="6">
    <source>
        <dbReference type="ARBA" id="ARBA00023242"/>
    </source>
</evidence>
<dbReference type="PANTHER" id="PTHR15341:SF3">
    <property type="entry name" value="NUCLEAR NUCLEIC ACID-BINDING PROTEIN C1D"/>
    <property type="match status" value="1"/>
</dbReference>
<name>A0AAN7VU32_9COLE</name>
<organism evidence="8 9">
    <name type="scientific">Pyrocoelia pectoralis</name>
    <dbReference type="NCBI Taxonomy" id="417401"/>
    <lineage>
        <taxon>Eukaryota</taxon>
        <taxon>Metazoa</taxon>
        <taxon>Ecdysozoa</taxon>
        <taxon>Arthropoda</taxon>
        <taxon>Hexapoda</taxon>
        <taxon>Insecta</taxon>
        <taxon>Pterygota</taxon>
        <taxon>Neoptera</taxon>
        <taxon>Endopterygota</taxon>
        <taxon>Coleoptera</taxon>
        <taxon>Polyphaga</taxon>
        <taxon>Elateriformia</taxon>
        <taxon>Elateroidea</taxon>
        <taxon>Lampyridae</taxon>
        <taxon>Lampyrinae</taxon>
        <taxon>Pyrocoelia</taxon>
    </lineage>
</organism>
<dbReference type="InterPro" id="IPR011082">
    <property type="entry name" value="Exosome-assoc_fac/DNA_repair"/>
</dbReference>
<evidence type="ECO:0000256" key="3">
    <source>
        <dbReference type="ARBA" id="ARBA00015212"/>
    </source>
</evidence>
<reference evidence="8 9" key="1">
    <citation type="journal article" date="2024" name="Insects">
        <title>An Improved Chromosome-Level Genome Assembly of the Firefly Pyrocoelia pectoralis.</title>
        <authorList>
            <person name="Fu X."/>
            <person name="Meyer-Rochow V.B."/>
            <person name="Ballantyne L."/>
            <person name="Zhu X."/>
        </authorList>
    </citation>
    <scope>NUCLEOTIDE SEQUENCE [LARGE SCALE GENOMIC DNA]</scope>
    <source>
        <strain evidence="8">XCY_ONT2</strain>
    </source>
</reference>
<evidence type="ECO:0000256" key="1">
    <source>
        <dbReference type="ARBA" id="ARBA00004123"/>
    </source>
</evidence>
<proteinExistence type="inferred from homology"/>
<evidence type="ECO:0000256" key="5">
    <source>
        <dbReference type="ARBA" id="ARBA00022884"/>
    </source>
</evidence>
<dbReference type="InterPro" id="IPR007146">
    <property type="entry name" value="Sas10/Utp3/C1D"/>
</dbReference>
<dbReference type="GO" id="GO:0000178">
    <property type="term" value="C:exosome (RNase complex)"/>
    <property type="evidence" value="ECO:0007669"/>
    <property type="project" value="TreeGrafter"/>
</dbReference>
<comment type="similarity">
    <text evidence="2 7">Belongs to the C1D family.</text>
</comment>
<comment type="subunit">
    <text evidence="7">Monomer and homodimer.</text>
</comment>
<evidence type="ECO:0000256" key="7">
    <source>
        <dbReference type="RuleBase" id="RU368003"/>
    </source>
</evidence>
<dbReference type="GO" id="GO:0003677">
    <property type="term" value="F:DNA binding"/>
    <property type="evidence" value="ECO:0007669"/>
    <property type="project" value="UniProtKB-KW"/>
</dbReference>
<evidence type="ECO:0000256" key="4">
    <source>
        <dbReference type="ARBA" id="ARBA00022552"/>
    </source>
</evidence>
<dbReference type="GO" id="GO:0000460">
    <property type="term" value="P:maturation of 5.8S rRNA"/>
    <property type="evidence" value="ECO:0007669"/>
    <property type="project" value="TreeGrafter"/>
</dbReference>
<keyword evidence="7" id="KW-0963">Cytoplasm</keyword>
<evidence type="ECO:0000313" key="8">
    <source>
        <dbReference type="EMBL" id="KAK5650101.1"/>
    </source>
</evidence>
<evidence type="ECO:0000313" key="9">
    <source>
        <dbReference type="Proteomes" id="UP001329430"/>
    </source>
</evidence>
<keyword evidence="6 7" id="KW-0539">Nucleus</keyword>
<keyword evidence="5 7" id="KW-0694">RNA-binding</keyword>
<dbReference type="PANTHER" id="PTHR15341">
    <property type="entry name" value="SUN-COR STEROID HORMONE RECEPTOR CO-REPRESSOR"/>
    <property type="match status" value="1"/>
</dbReference>
<dbReference type="AlphaFoldDB" id="A0AAN7VU32"/>
<dbReference type="GO" id="GO:0003723">
    <property type="term" value="F:RNA binding"/>
    <property type="evidence" value="ECO:0007669"/>
    <property type="project" value="UniProtKB-UniRule"/>
</dbReference>
<dbReference type="Pfam" id="PF04000">
    <property type="entry name" value="Sas10_Utp3"/>
    <property type="match status" value="1"/>
</dbReference>
<dbReference type="GO" id="GO:0005730">
    <property type="term" value="C:nucleolus"/>
    <property type="evidence" value="ECO:0007669"/>
    <property type="project" value="UniProtKB-SubCell"/>
</dbReference>
<keyword evidence="4 7" id="KW-0698">rRNA processing</keyword>
<gene>
    <name evidence="8" type="ORF">RI129_001130</name>
</gene>